<feature type="transmembrane region" description="Helical" evidence="1">
    <location>
        <begin position="46"/>
        <end position="71"/>
    </location>
</feature>
<evidence type="ECO:0000313" key="2">
    <source>
        <dbReference type="EMBL" id="TCZ68287.1"/>
    </source>
</evidence>
<dbReference type="AlphaFoldDB" id="A0A4R4DZU9"/>
<accession>A0A4R4DZU9</accession>
<name>A0A4R4DZU9_9BACT</name>
<keyword evidence="1" id="KW-0472">Membrane</keyword>
<evidence type="ECO:0000313" key="3">
    <source>
        <dbReference type="Proteomes" id="UP000295164"/>
    </source>
</evidence>
<keyword evidence="3" id="KW-1185">Reference proteome</keyword>
<reference evidence="2 3" key="1">
    <citation type="submission" date="2019-03" db="EMBL/GenBank/DDBJ databases">
        <authorList>
            <person name="Kim M.K.M."/>
        </authorList>
    </citation>
    <scope>NUCLEOTIDE SEQUENCE [LARGE SCALE GENOMIC DNA]</scope>
    <source>
        <strain evidence="2 3">17J68-15</strain>
    </source>
</reference>
<comment type="caution">
    <text evidence="2">The sequence shown here is derived from an EMBL/GenBank/DDBJ whole genome shotgun (WGS) entry which is preliminary data.</text>
</comment>
<keyword evidence="1" id="KW-1133">Transmembrane helix</keyword>
<organism evidence="2 3">
    <name type="scientific">Flaviaesturariibacter aridisoli</name>
    <dbReference type="NCBI Taxonomy" id="2545761"/>
    <lineage>
        <taxon>Bacteria</taxon>
        <taxon>Pseudomonadati</taxon>
        <taxon>Bacteroidota</taxon>
        <taxon>Chitinophagia</taxon>
        <taxon>Chitinophagales</taxon>
        <taxon>Chitinophagaceae</taxon>
        <taxon>Flaviaestuariibacter</taxon>
    </lineage>
</organism>
<proteinExistence type="predicted"/>
<dbReference type="RefSeq" id="WP_131853053.1">
    <property type="nucleotide sequence ID" value="NZ_SKFH01000029.1"/>
</dbReference>
<sequence>MKNQRNHPKTDWHVFPLTEEERRVLKTYVMKDVMKRMSAVNESHEGFHLGTTIMMIVLFLAFWGVSFYILLNSYA</sequence>
<dbReference type="Proteomes" id="UP000295164">
    <property type="component" value="Unassembled WGS sequence"/>
</dbReference>
<evidence type="ECO:0000256" key="1">
    <source>
        <dbReference type="SAM" id="Phobius"/>
    </source>
</evidence>
<protein>
    <submittedName>
        <fullName evidence="2">Uncharacterized protein</fullName>
    </submittedName>
</protein>
<gene>
    <name evidence="2" type="ORF">E0486_14555</name>
</gene>
<keyword evidence="1" id="KW-0812">Transmembrane</keyword>
<dbReference type="EMBL" id="SKFH01000029">
    <property type="protein sequence ID" value="TCZ68287.1"/>
    <property type="molecule type" value="Genomic_DNA"/>
</dbReference>